<proteinExistence type="predicted"/>
<comment type="caution">
    <text evidence="1">The sequence shown here is derived from an EMBL/GenBank/DDBJ whole genome shotgun (WGS) entry which is preliminary data.</text>
</comment>
<evidence type="ECO:0000313" key="2">
    <source>
        <dbReference type="Proteomes" id="UP000729402"/>
    </source>
</evidence>
<dbReference type="EMBL" id="JAAALK010000289">
    <property type="protein sequence ID" value="KAG8049089.1"/>
    <property type="molecule type" value="Genomic_DNA"/>
</dbReference>
<gene>
    <name evidence="1" type="ORF">GUJ93_ZPchr0009g1585</name>
</gene>
<organism evidence="1 2">
    <name type="scientific">Zizania palustris</name>
    <name type="common">Northern wild rice</name>
    <dbReference type="NCBI Taxonomy" id="103762"/>
    <lineage>
        <taxon>Eukaryota</taxon>
        <taxon>Viridiplantae</taxon>
        <taxon>Streptophyta</taxon>
        <taxon>Embryophyta</taxon>
        <taxon>Tracheophyta</taxon>
        <taxon>Spermatophyta</taxon>
        <taxon>Magnoliopsida</taxon>
        <taxon>Liliopsida</taxon>
        <taxon>Poales</taxon>
        <taxon>Poaceae</taxon>
        <taxon>BOP clade</taxon>
        <taxon>Oryzoideae</taxon>
        <taxon>Oryzeae</taxon>
        <taxon>Zizaniinae</taxon>
        <taxon>Zizania</taxon>
    </lineage>
</organism>
<dbReference type="Proteomes" id="UP000729402">
    <property type="component" value="Unassembled WGS sequence"/>
</dbReference>
<reference evidence="1" key="2">
    <citation type="submission" date="2021-02" db="EMBL/GenBank/DDBJ databases">
        <authorList>
            <person name="Kimball J.A."/>
            <person name="Haas M.W."/>
            <person name="Macchietto M."/>
            <person name="Kono T."/>
            <person name="Duquette J."/>
            <person name="Shao M."/>
        </authorList>
    </citation>
    <scope>NUCLEOTIDE SEQUENCE</scope>
    <source>
        <tissue evidence="1">Fresh leaf tissue</tissue>
    </source>
</reference>
<name>A0A8J5RZP6_ZIZPA</name>
<keyword evidence="2" id="KW-1185">Reference proteome</keyword>
<dbReference type="AlphaFoldDB" id="A0A8J5RZP6"/>
<protein>
    <submittedName>
        <fullName evidence="1">Uncharacterized protein</fullName>
    </submittedName>
</protein>
<evidence type="ECO:0000313" key="1">
    <source>
        <dbReference type="EMBL" id="KAG8049089.1"/>
    </source>
</evidence>
<reference evidence="1" key="1">
    <citation type="journal article" date="2021" name="bioRxiv">
        <title>Whole Genome Assembly and Annotation of Northern Wild Rice, Zizania palustris L., Supports a Whole Genome Duplication in the Zizania Genus.</title>
        <authorList>
            <person name="Haas M."/>
            <person name="Kono T."/>
            <person name="Macchietto M."/>
            <person name="Millas R."/>
            <person name="McGilp L."/>
            <person name="Shao M."/>
            <person name="Duquette J."/>
            <person name="Hirsch C.N."/>
            <person name="Kimball J."/>
        </authorList>
    </citation>
    <scope>NUCLEOTIDE SEQUENCE</scope>
    <source>
        <tissue evidence="1">Fresh leaf tissue</tissue>
    </source>
</reference>
<accession>A0A8J5RZP6</accession>
<sequence length="94" mass="9917">MDPHLPAQGLASAARGLSSAVAWGSHLRRRPLVRAFVADTDQGPFNSAPTLGDLASADRRHLGFPTGLRALMENMTVLNQAPKQGSGPGFGEIR</sequence>